<dbReference type="KEGG" id="cak:Caul_3967"/>
<dbReference type="eggNOG" id="ENOG502Z9SP">
    <property type="taxonomic scope" value="Bacteria"/>
</dbReference>
<proteinExistence type="predicted"/>
<sequence>MSDHDDHEFFKLRKDGKTYLSKVFQWSGQTAERIRHVRMVFEGSDEQHLGEIEGALCLRLTGETRKTQVTALVSQDANEIKRLTLQTFKARPGFTQSFVKEEFTFRGDEFERLLGFLNQIKFVDLTNEENFQIEDISKKAGPKAVIDASDRGIIDAIQGLSGNQRAGLLRNLQGSLTSDEINTLLGRKEGLAEFEQQLSSGNWSEASWQDFFEREQWVFGYGLDYRIMRHFDREMVVGGAGTDNQNKPTVDFLTTFTDYTVLVEIKKPATPIFKRRAGGRAGTWDFSSEFMSAVSQILEQKAEWLAFSQQGDHYNKDGTERLEARTRSPKAILVIGSRAEFDPVHGVRDARVKQDTFELFRRETRSIDIITFDELVDRARFITKNTR</sequence>
<gene>
    <name evidence="2" type="ordered locus">Caul_3967</name>
</gene>
<dbReference type="HOGENOM" id="CLU_059551_0_0_5"/>
<dbReference type="STRING" id="366602.Caul_3967"/>
<dbReference type="AlphaFoldDB" id="B0SW48"/>
<protein>
    <recommendedName>
        <fullName evidence="1">Shedu protein SduA C-terminal domain-containing protein</fullName>
    </recommendedName>
</protein>
<dbReference type="OrthoDB" id="784881at2"/>
<organism evidence="2">
    <name type="scientific">Caulobacter sp. (strain K31)</name>
    <dbReference type="NCBI Taxonomy" id="366602"/>
    <lineage>
        <taxon>Bacteria</taxon>
        <taxon>Pseudomonadati</taxon>
        <taxon>Pseudomonadota</taxon>
        <taxon>Alphaproteobacteria</taxon>
        <taxon>Caulobacterales</taxon>
        <taxon>Caulobacteraceae</taxon>
        <taxon>Caulobacter</taxon>
    </lineage>
</organism>
<feature type="domain" description="Shedu protein SduA C-terminal" evidence="1">
    <location>
        <begin position="204"/>
        <end position="376"/>
    </location>
</feature>
<accession>B0SW48</accession>
<name>B0SW48_CAUSK</name>
<reference evidence="2" key="1">
    <citation type="submission" date="2008-01" db="EMBL/GenBank/DDBJ databases">
        <title>Complete sequence of chromosome of Caulobacter sp. K31.</title>
        <authorList>
            <consortium name="US DOE Joint Genome Institute"/>
            <person name="Copeland A."/>
            <person name="Lucas S."/>
            <person name="Lapidus A."/>
            <person name="Barry K."/>
            <person name="Glavina del Rio T."/>
            <person name="Dalin E."/>
            <person name="Tice H."/>
            <person name="Pitluck S."/>
            <person name="Bruce D."/>
            <person name="Goodwin L."/>
            <person name="Thompson L.S."/>
            <person name="Brettin T."/>
            <person name="Detter J.C."/>
            <person name="Han C."/>
            <person name="Schmutz J."/>
            <person name="Larimer F."/>
            <person name="Land M."/>
            <person name="Hauser L."/>
            <person name="Kyrpides N."/>
            <person name="Kim E."/>
            <person name="Stephens C."/>
            <person name="Richardson P."/>
        </authorList>
    </citation>
    <scope>NUCLEOTIDE SEQUENCE [LARGE SCALE GENOMIC DNA]</scope>
    <source>
        <strain evidence="2">K31</strain>
    </source>
</reference>
<evidence type="ECO:0000313" key="2">
    <source>
        <dbReference type="EMBL" id="ABZ73092.1"/>
    </source>
</evidence>
<dbReference type="InterPro" id="IPR025359">
    <property type="entry name" value="SduA_C"/>
</dbReference>
<dbReference type="Pfam" id="PF14082">
    <property type="entry name" value="SduA_C"/>
    <property type="match status" value="1"/>
</dbReference>
<dbReference type="EMBL" id="CP000927">
    <property type="protein sequence ID" value="ABZ73092.1"/>
    <property type="molecule type" value="Genomic_DNA"/>
</dbReference>
<evidence type="ECO:0000259" key="1">
    <source>
        <dbReference type="Pfam" id="PF14082"/>
    </source>
</evidence>